<keyword evidence="3" id="KW-1185">Reference proteome</keyword>
<gene>
    <name evidence="2" type="ORF">NP493_997g00031</name>
</gene>
<dbReference type="Pfam" id="PF20049">
    <property type="entry name" value="DUF6451"/>
    <property type="match status" value="1"/>
</dbReference>
<dbReference type="EMBL" id="JAODUO010000996">
    <property type="protein sequence ID" value="KAK2172049.1"/>
    <property type="molecule type" value="Genomic_DNA"/>
</dbReference>
<dbReference type="AlphaFoldDB" id="A0AAD9KIY5"/>
<organism evidence="2 3">
    <name type="scientific">Ridgeia piscesae</name>
    <name type="common">Tubeworm</name>
    <dbReference type="NCBI Taxonomy" id="27915"/>
    <lineage>
        <taxon>Eukaryota</taxon>
        <taxon>Metazoa</taxon>
        <taxon>Spiralia</taxon>
        <taxon>Lophotrochozoa</taxon>
        <taxon>Annelida</taxon>
        <taxon>Polychaeta</taxon>
        <taxon>Sedentaria</taxon>
        <taxon>Canalipalpata</taxon>
        <taxon>Sabellida</taxon>
        <taxon>Siboglinidae</taxon>
        <taxon>Ridgeia</taxon>
    </lineage>
</organism>
<evidence type="ECO:0000313" key="3">
    <source>
        <dbReference type="Proteomes" id="UP001209878"/>
    </source>
</evidence>
<name>A0AAD9KIY5_RIDPI</name>
<proteinExistence type="predicted"/>
<dbReference type="Proteomes" id="UP001209878">
    <property type="component" value="Unassembled WGS sequence"/>
</dbReference>
<protein>
    <recommendedName>
        <fullName evidence="1">DUF6451 domain-containing protein</fullName>
    </recommendedName>
</protein>
<feature type="domain" description="DUF6451" evidence="1">
    <location>
        <begin position="1"/>
        <end position="30"/>
    </location>
</feature>
<evidence type="ECO:0000259" key="1">
    <source>
        <dbReference type="Pfam" id="PF20049"/>
    </source>
</evidence>
<reference evidence="2" key="1">
    <citation type="journal article" date="2023" name="Mol. Biol. Evol.">
        <title>Third-Generation Sequencing Reveals the Adaptive Role of the Epigenome in Three Deep-Sea Polychaetes.</title>
        <authorList>
            <person name="Perez M."/>
            <person name="Aroh O."/>
            <person name="Sun Y."/>
            <person name="Lan Y."/>
            <person name="Juniper S.K."/>
            <person name="Young C.R."/>
            <person name="Angers B."/>
            <person name="Qian P.Y."/>
        </authorList>
    </citation>
    <scope>NUCLEOTIDE SEQUENCE</scope>
    <source>
        <strain evidence="2">R07B-5</strain>
    </source>
</reference>
<sequence>MLKTIWRAKQIKINPKLKIFNSNVKAVLFYGSETWRSKQKTLQTNTDLHQQMPVQNVTPEVDRPGIQQYTLEMDQTSTHRK</sequence>
<accession>A0AAD9KIY5</accession>
<dbReference type="InterPro" id="IPR045609">
    <property type="entry name" value="DUF6451"/>
</dbReference>
<comment type="caution">
    <text evidence="2">The sequence shown here is derived from an EMBL/GenBank/DDBJ whole genome shotgun (WGS) entry which is preliminary data.</text>
</comment>
<evidence type="ECO:0000313" key="2">
    <source>
        <dbReference type="EMBL" id="KAK2172049.1"/>
    </source>
</evidence>